<accession>A0AAN0RCR6</accession>
<gene>
    <name evidence="2" type="ORF">GbCGDNIH3_0645</name>
</gene>
<evidence type="ECO:0000313" key="2">
    <source>
        <dbReference type="EMBL" id="AHJ62429.1"/>
    </source>
</evidence>
<evidence type="ECO:0000259" key="1">
    <source>
        <dbReference type="Pfam" id="PF13454"/>
    </source>
</evidence>
<evidence type="ECO:0000313" key="3">
    <source>
        <dbReference type="Proteomes" id="UP000019438"/>
    </source>
</evidence>
<dbReference type="PANTHER" id="PTHR40254">
    <property type="entry name" value="BLR0577 PROTEIN"/>
    <property type="match status" value="1"/>
</dbReference>
<protein>
    <submittedName>
        <fullName evidence="2">Pyridine nucleotide-disulfide oxidoreductase family</fullName>
    </submittedName>
</protein>
<name>A0AAN0RCR6_9PROT</name>
<dbReference type="Gene3D" id="3.50.50.60">
    <property type="entry name" value="FAD/NAD(P)-binding domain"/>
    <property type="match status" value="1"/>
</dbReference>
<dbReference type="PANTHER" id="PTHR40254:SF1">
    <property type="entry name" value="BLR0577 PROTEIN"/>
    <property type="match status" value="1"/>
</dbReference>
<dbReference type="SUPFAM" id="SSF51905">
    <property type="entry name" value="FAD/NAD(P)-binding domain"/>
    <property type="match status" value="2"/>
</dbReference>
<dbReference type="AlphaFoldDB" id="A0AAN0RCR6"/>
<dbReference type="Proteomes" id="UP000019438">
    <property type="component" value="Chromosome"/>
</dbReference>
<sequence>MKLIWNLQAMLVQPQPFQESQPISGQGFHRHIALIGCGLSGAAFLAHLIRDHPDFSGRITVLEPSEKLGAGLAYGTSDPVHRTNVAAARMSLFPDLPDHFDTWLRHRNVPQHDVHSTMDDGRIYARRSVFGDYVDDTVRSIIETASGRILVRHLRLRAVSASRKHTGKSGWGITLEDGSIIAADILVLGVSHTAPDLPAALRGLAGEKGLVADPWQPDALADIAPDAPVCIIGTGLTACDVIASLRARGHCAPMTALSRRGLLPRPRTLLPVEAAGDFSAQPARTASALLRRIRRTIAAGEVQGRPWEDVIDALRVQAPVVWGALKTAEKRRLLRHARPFWDVHRFQCAPQIDAVVRQGLEQGWLTIRAASLVSVDREASGDIVMTFRARGQSDTSRMTVRAVVNCTGPGHRSVVEAHPVLHALAEQGALRSDPCRLGIDVDWESRVLDRDGTAWPDAFVVGPLARGTHGELMGLPQVTTQPKAVAATVAALAAKSIAPADTKV</sequence>
<dbReference type="InterPro" id="IPR038732">
    <property type="entry name" value="HpyO/CreE_NAD-binding"/>
</dbReference>
<dbReference type="KEGG" id="gbc:GbCGDNIH3_0645"/>
<organism evidence="2 3">
    <name type="scientific">Granulibacter bethesdensis</name>
    <dbReference type="NCBI Taxonomy" id="364410"/>
    <lineage>
        <taxon>Bacteria</taxon>
        <taxon>Pseudomonadati</taxon>
        <taxon>Pseudomonadota</taxon>
        <taxon>Alphaproteobacteria</taxon>
        <taxon>Acetobacterales</taxon>
        <taxon>Acetobacteraceae</taxon>
        <taxon>Granulibacter</taxon>
    </lineage>
</organism>
<feature type="domain" description="FAD-dependent urate hydroxylase HpyO/Asp monooxygenase CreE-like FAD/NAD(P)-binding" evidence="1">
    <location>
        <begin position="33"/>
        <end position="192"/>
    </location>
</feature>
<dbReference type="Pfam" id="PF13454">
    <property type="entry name" value="NAD_binding_9"/>
    <property type="match status" value="1"/>
</dbReference>
<dbReference type="EMBL" id="CP003181">
    <property type="protein sequence ID" value="AHJ62429.1"/>
    <property type="molecule type" value="Genomic_DNA"/>
</dbReference>
<dbReference type="InterPro" id="IPR052189">
    <property type="entry name" value="L-asp_N-monooxygenase_NS-form"/>
</dbReference>
<proteinExistence type="predicted"/>
<reference evidence="3" key="1">
    <citation type="submission" date="2012-06" db="EMBL/GenBank/DDBJ databases">
        <title>Genome analysis of multiple Granulibacter bethesdensis isolates demonstrates substantial genome diversity.</title>
        <authorList>
            <person name="Greenberg D.E."/>
            <person name="Porcella S.F."/>
            <person name="Zarember K."/>
            <person name="Zelazny A.M."/>
            <person name="Bruno D."/>
            <person name="Martens C."/>
            <person name="Barbian K.D."/>
            <person name="Jaske E."/>
            <person name="Holland S.M."/>
        </authorList>
    </citation>
    <scope>NUCLEOTIDE SEQUENCE [LARGE SCALE GENOMIC DNA]</scope>
    <source>
        <strain evidence="3">CGDNIH3</strain>
    </source>
</reference>
<dbReference type="InterPro" id="IPR036188">
    <property type="entry name" value="FAD/NAD-bd_sf"/>
</dbReference>